<gene>
    <name evidence="2" type="ORF">GGR27_000285</name>
</gene>
<proteinExistence type="predicted"/>
<evidence type="ECO:0000256" key="1">
    <source>
        <dbReference type="SAM" id="MobiDB-lite"/>
    </source>
</evidence>
<evidence type="ECO:0000313" key="2">
    <source>
        <dbReference type="EMBL" id="NJC24804.1"/>
    </source>
</evidence>
<keyword evidence="3" id="KW-1185">Reference proteome</keyword>
<organism evidence="2 3">
    <name type="scientific">Neolewinella antarctica</name>
    <dbReference type="NCBI Taxonomy" id="442734"/>
    <lineage>
        <taxon>Bacteria</taxon>
        <taxon>Pseudomonadati</taxon>
        <taxon>Bacteroidota</taxon>
        <taxon>Saprospiria</taxon>
        <taxon>Saprospirales</taxon>
        <taxon>Lewinellaceae</taxon>
        <taxon>Neolewinella</taxon>
    </lineage>
</organism>
<dbReference type="Proteomes" id="UP000770785">
    <property type="component" value="Unassembled WGS sequence"/>
</dbReference>
<dbReference type="EMBL" id="JAATJH010000001">
    <property type="protein sequence ID" value="NJC24804.1"/>
    <property type="molecule type" value="Genomic_DNA"/>
</dbReference>
<name>A0ABX0X6F3_9BACT</name>
<dbReference type="RefSeq" id="WP_168035612.1">
    <property type="nucleotide sequence ID" value="NZ_JAATJH010000001.1"/>
</dbReference>
<accession>A0ABX0X6F3</accession>
<comment type="caution">
    <text evidence="2">The sequence shown here is derived from an EMBL/GenBank/DDBJ whole genome shotgun (WGS) entry which is preliminary data.</text>
</comment>
<reference evidence="2 3" key="1">
    <citation type="submission" date="2020-03" db="EMBL/GenBank/DDBJ databases">
        <title>Genomic Encyclopedia of Type Strains, Phase IV (KMG-IV): sequencing the most valuable type-strain genomes for metagenomic binning, comparative biology and taxonomic classification.</title>
        <authorList>
            <person name="Goeker M."/>
        </authorList>
    </citation>
    <scope>NUCLEOTIDE SEQUENCE [LARGE SCALE GENOMIC DNA]</scope>
    <source>
        <strain evidence="2 3">DSM 105096</strain>
    </source>
</reference>
<feature type="region of interest" description="Disordered" evidence="1">
    <location>
        <begin position="611"/>
        <end position="668"/>
    </location>
</feature>
<sequence>MGALIKGGFFHDDVGYDVFLDRGGPGDTFIKTPITSVRLDYKLDKKSLTSNIFASKLTVSWMVDKGNYREEQLLRTQSNPEGTYILRVLREGELWWMGYVLPGQSTRPLWEEKYEITIAATDGIGRLKGVDYLGGGVEPLKDHLLRCLTDIPLPAGYYGPDDVFMSFNSLLVPDGVTPSDQFNLSGELKLNSKALRSVDDRGRVENSSAYDALVQFLRVTGARVVQANGRWWVTENSGYATNVRTLYHHYAIDGTYLGVSNQGGLLAISKILDTDDATVSAGAQVRSQSPVRRAEVTYTHFTLADIAQEELNVDRNVARIEGFGGGGTLHIRARVNMKNNVRGLSTAALDRIVNTTVIVEVEGQFNWYLHRDATPNAGGVSLGAAEWRQETGSYQSVVSNPPPSLTIQASGRINFYTPPVPDGGTLVVSFGSGSTYQAGQQSNVSTNVSFTDLRIADIPAGNADRETNAIVYAESNQAYDLNSGEEDFEVNFGDGPGENTFGTLKILQGRLTKKTSGWRAYWTTDGGESFSHGAVLAKMIMGLRSQTNEEITGTIFTGKYSANQLVLTVQGDPRDVRNIRKYVPVDLSHNLLTGAVRGSWVEVSFAWNPNPGNTSEIVLPPHKTNGEGPKSAPPESKDFAPPKGGGDAGGNDGGGGQSSSSSGLPFNPAINAWDASGAPLSRLGDPVDPADAVTLRYLQQSGGGGGSDGWDSTKPILRMPKVGDIVTGFAWFYFTPPTVRLTKSPSTTLYEWGTVNTLSINVSTNNPGAATLGAGRLEANGSEVFSWQNNASPTYAFQFEPGQGGGANGAADYSFRARLDYSEGDEPTETVSSNSQSIRGVYPVFVGVTDAILTAGTSVYTALTKAIVNQGDLSQKLTGSGHIYYAYPTTWAANKSLQIIDGNGFDVTAGFEVTTVAVTSVDLPNNWTQNYKVFRLRNTTTINNTTYEFRY</sequence>
<evidence type="ECO:0000313" key="3">
    <source>
        <dbReference type="Proteomes" id="UP000770785"/>
    </source>
</evidence>
<feature type="compositionally biased region" description="Gly residues" evidence="1">
    <location>
        <begin position="643"/>
        <end position="657"/>
    </location>
</feature>
<protein>
    <submittedName>
        <fullName evidence="2">Uncharacterized protein</fullName>
    </submittedName>
</protein>